<evidence type="ECO:0000313" key="2">
    <source>
        <dbReference type="Proteomes" id="UP001060170"/>
    </source>
</evidence>
<protein>
    <submittedName>
        <fullName evidence="1">Uncharacterized protein</fullName>
    </submittedName>
</protein>
<reference evidence="2" key="1">
    <citation type="journal article" date="2018" name="BMC Genomics">
        <title>Genomic insights into host adaptation between the wheat stripe rust pathogen (Puccinia striiformis f. sp. tritici) and the barley stripe rust pathogen (Puccinia striiformis f. sp. hordei).</title>
        <authorList>
            <person name="Xia C."/>
            <person name="Wang M."/>
            <person name="Yin C."/>
            <person name="Cornejo O.E."/>
            <person name="Hulbert S.H."/>
            <person name="Chen X."/>
        </authorList>
    </citation>
    <scope>NUCLEOTIDE SEQUENCE [LARGE SCALE GENOMIC DNA]</scope>
    <source>
        <strain evidence="2">93-210</strain>
    </source>
</reference>
<dbReference type="Proteomes" id="UP001060170">
    <property type="component" value="Chromosome 8"/>
</dbReference>
<comment type="caution">
    <text evidence="1">The sequence shown here is derived from an EMBL/GenBank/DDBJ whole genome shotgun (WGS) entry which is preliminary data.</text>
</comment>
<name>A0ACC0EAL3_9BASI</name>
<accession>A0ACC0EAL3</accession>
<proteinExistence type="predicted"/>
<organism evidence="1 2">
    <name type="scientific">Puccinia striiformis f. sp. tritici</name>
    <dbReference type="NCBI Taxonomy" id="168172"/>
    <lineage>
        <taxon>Eukaryota</taxon>
        <taxon>Fungi</taxon>
        <taxon>Dikarya</taxon>
        <taxon>Basidiomycota</taxon>
        <taxon>Pucciniomycotina</taxon>
        <taxon>Pucciniomycetes</taxon>
        <taxon>Pucciniales</taxon>
        <taxon>Pucciniaceae</taxon>
        <taxon>Puccinia</taxon>
    </lineage>
</organism>
<reference evidence="1 2" key="3">
    <citation type="journal article" date="2022" name="Microbiol. Spectr.">
        <title>Folding features and dynamics of 3D genome architecture in plant fungal pathogens.</title>
        <authorList>
            <person name="Xia C."/>
        </authorList>
    </citation>
    <scope>NUCLEOTIDE SEQUENCE [LARGE SCALE GENOMIC DNA]</scope>
    <source>
        <strain evidence="1 2">93-210</strain>
    </source>
</reference>
<sequence>MDHIRQPPVGPSRKRPYCEPSTSRKRFASSLSDTFDSQTDEIHEWRQSSIAWKNSYDQKVAQCLKRNQPPIGPVEKYLKLISPDIIEDQETGTIQHDSPHVVSAPAHSCASEVEHTREGSPTRTAGPAEIPDLNPPHRFPTVQSRRIVLAPETPCVLLASETPGVSLTTKPSSALLAPETPASPSVVHLAEKASNHVPSPQFGITTQDINVPQTKQSTSHECMTVVNSSPPTRGSSSTVRHHPSRSLVANSFGIHRTTSQTSASSGIKMKSVKLSQRGSKVKEVETLDAYDKLTAKERSARFPKVQIWADFLVQSSKLLPKKGKSKDFMKRCRIYYLIDPTIQQNLNDADRMRMRKLFEAGAQIQGELRAKQVTHIIVRDGTSWNSCLRAIKSLLQDPAERQVIKDMCMSSLDKIPGEELVWIMDFKWVTNCLSYGAIPAEKYTCIRPRTSQIFKPPIPVLMESPGSPVLNRSQDAEQDDNSSYDEIETSISLKPNVHHMAHNPKVTAKVVPGLECQLQLARLGEGSESGESEDEELEQRAHSSISAPAIPEKKTKGRTRHASDKPGNGAIKRNGPNEDICQKLEQIIELYGCNPNDNFRVIAIRKATNVLRTQTKRVDDFDALCKLEGIGPKTAQKILDIANTSTHRRLQLETEQDTCRARFKGIYGVSQTLALKWYHKGLRTLDDIRDRKGGISLSISQEIGLRYYDDLQERISRKEVELIFDQVNKAAVRVDPKLKVLLMGSYRRGEESCGNIEVIVTRNNSDGQTYHDSMSRLYKRLRKDGLITYELSVGKKADKNNLMFPCLCAIKQSGFDKQGRIDLLGVPFNQLGAALIYFTGNEIFNRSLRLKARQMGYTLNQKGLFGSAPTDDFQSRFNQLITPSAIPSKLAHSSSSSSSSSKTCLVASKTEEEIFEILNVPFLLPHERNL</sequence>
<keyword evidence="2" id="KW-1185">Reference proteome</keyword>
<dbReference type="EMBL" id="CM045872">
    <property type="protein sequence ID" value="KAI7949477.1"/>
    <property type="molecule type" value="Genomic_DNA"/>
</dbReference>
<reference evidence="2" key="2">
    <citation type="journal article" date="2018" name="Mol. Plant Microbe Interact.">
        <title>Genome sequence resources for the wheat stripe rust pathogen (Puccinia striiformis f. sp. tritici) and the barley stripe rust pathogen (Puccinia striiformis f. sp. hordei).</title>
        <authorList>
            <person name="Xia C."/>
            <person name="Wang M."/>
            <person name="Yin C."/>
            <person name="Cornejo O.E."/>
            <person name="Hulbert S.H."/>
            <person name="Chen X."/>
        </authorList>
    </citation>
    <scope>NUCLEOTIDE SEQUENCE [LARGE SCALE GENOMIC DNA]</scope>
    <source>
        <strain evidence="2">93-210</strain>
    </source>
</reference>
<evidence type="ECO:0000313" key="1">
    <source>
        <dbReference type="EMBL" id="KAI7949477.1"/>
    </source>
</evidence>
<gene>
    <name evidence="1" type="ORF">MJO28_008298</name>
</gene>